<dbReference type="AlphaFoldDB" id="A0A0B5ES15"/>
<name>A0A0B5ES15_STRA4</name>
<reference evidence="2 3" key="1">
    <citation type="submission" date="2015-01" db="EMBL/GenBank/DDBJ databases">
        <title>Enhanced salinomycin production by adjusting the supply of polyketide extender units in Streptomyce albus DSM 41398.</title>
        <authorList>
            <person name="Lu C."/>
        </authorList>
    </citation>
    <scope>NUCLEOTIDE SEQUENCE [LARGE SCALE GENOMIC DNA]</scope>
    <source>
        <strain evidence="3">ATCC 21838 / DSM 41398 / FERM P-419 / JCM 4703 / NBRC 107858</strain>
    </source>
</reference>
<gene>
    <name evidence="2" type="ORF">SLNWT_5232</name>
</gene>
<protein>
    <submittedName>
        <fullName evidence="2">Uncharacterized protein</fullName>
    </submittedName>
</protein>
<feature type="region of interest" description="Disordered" evidence="1">
    <location>
        <begin position="1"/>
        <end position="37"/>
    </location>
</feature>
<proteinExistence type="predicted"/>
<keyword evidence="3" id="KW-1185">Reference proteome</keyword>
<sequence>MSQGPDNGLDKSAQDIRIMDTYEGPVRGPGPQEKESP</sequence>
<evidence type="ECO:0000313" key="3">
    <source>
        <dbReference type="Proteomes" id="UP000031523"/>
    </source>
</evidence>
<accession>A0A0B5ES15</accession>
<dbReference type="KEGG" id="sals:SLNWT_5232"/>
<dbReference type="EMBL" id="CP010519">
    <property type="protein sequence ID" value="AJE85608.1"/>
    <property type="molecule type" value="Genomic_DNA"/>
</dbReference>
<feature type="compositionally biased region" description="Basic and acidic residues" evidence="1">
    <location>
        <begin position="8"/>
        <end position="20"/>
    </location>
</feature>
<evidence type="ECO:0000256" key="1">
    <source>
        <dbReference type="SAM" id="MobiDB-lite"/>
    </source>
</evidence>
<dbReference type="Proteomes" id="UP000031523">
    <property type="component" value="Chromosome"/>
</dbReference>
<organism evidence="2 3">
    <name type="scientific">Streptomyces albus (strain ATCC 21838 / DSM 41398 / FERM P-419 / JCM 4703 / NBRC 107858)</name>
    <dbReference type="NCBI Taxonomy" id="1081613"/>
    <lineage>
        <taxon>Bacteria</taxon>
        <taxon>Bacillati</taxon>
        <taxon>Actinomycetota</taxon>
        <taxon>Actinomycetes</taxon>
        <taxon>Kitasatosporales</taxon>
        <taxon>Streptomycetaceae</taxon>
        <taxon>Streptomyces</taxon>
    </lineage>
</organism>
<evidence type="ECO:0000313" key="2">
    <source>
        <dbReference type="EMBL" id="AJE85608.1"/>
    </source>
</evidence>